<keyword evidence="2" id="KW-1185">Reference proteome</keyword>
<organism evidence="1 2">
    <name type="scientific">Phialemonium thermophilum</name>
    <dbReference type="NCBI Taxonomy" id="223376"/>
    <lineage>
        <taxon>Eukaryota</taxon>
        <taxon>Fungi</taxon>
        <taxon>Dikarya</taxon>
        <taxon>Ascomycota</taxon>
        <taxon>Pezizomycotina</taxon>
        <taxon>Sordariomycetes</taxon>
        <taxon>Sordariomycetidae</taxon>
        <taxon>Cephalothecales</taxon>
        <taxon>Cephalothecaceae</taxon>
        <taxon>Phialemonium</taxon>
    </lineage>
</organism>
<dbReference type="EMBL" id="JAZHXJ010002865">
    <property type="protein sequence ID" value="KAL1836326.1"/>
    <property type="molecule type" value="Genomic_DNA"/>
</dbReference>
<protein>
    <submittedName>
        <fullName evidence="1">Uncharacterized protein</fullName>
    </submittedName>
</protein>
<sequence>MGGLGTLSVLQCDDPSVSIALPVLRFSVRYLARTLFTSRIWPGHSRKYLLLRRQALSFFFSPFFWHCVHISITLPTSEGTESASRFFPRRRRVWCVRWEAHLSGVRRRPHPCSRANRSTDSPWWSAIYVAASFERPSPALSCLQLLELAEWLVPLSRQAGFWLSLSLRPSHHYTHAVRCLLFLFLLLRFPFSFLYYSARPGGRGLYPLSLFGGRFGSLIESGHFYFSGRRGLAPLLVDSRQKTFSCFD</sequence>
<evidence type="ECO:0000313" key="1">
    <source>
        <dbReference type="EMBL" id="KAL1836326.1"/>
    </source>
</evidence>
<dbReference type="Proteomes" id="UP001586593">
    <property type="component" value="Unassembled WGS sequence"/>
</dbReference>
<gene>
    <name evidence="1" type="ORF">VTK73DRAFT_5091</name>
</gene>
<comment type="caution">
    <text evidence="1">The sequence shown here is derived from an EMBL/GenBank/DDBJ whole genome shotgun (WGS) entry which is preliminary data.</text>
</comment>
<name>A0ABR3V4J6_9PEZI</name>
<evidence type="ECO:0000313" key="2">
    <source>
        <dbReference type="Proteomes" id="UP001586593"/>
    </source>
</evidence>
<accession>A0ABR3V4J6</accession>
<reference evidence="1 2" key="1">
    <citation type="journal article" date="2024" name="Commun. Biol.">
        <title>Comparative genomic analysis of thermophilic fungi reveals convergent evolutionary adaptations and gene losses.</title>
        <authorList>
            <person name="Steindorff A.S."/>
            <person name="Aguilar-Pontes M.V."/>
            <person name="Robinson A.J."/>
            <person name="Andreopoulos B."/>
            <person name="LaButti K."/>
            <person name="Kuo A."/>
            <person name="Mondo S."/>
            <person name="Riley R."/>
            <person name="Otillar R."/>
            <person name="Haridas S."/>
            <person name="Lipzen A."/>
            <person name="Grimwood J."/>
            <person name="Schmutz J."/>
            <person name="Clum A."/>
            <person name="Reid I.D."/>
            <person name="Moisan M.C."/>
            <person name="Butler G."/>
            <person name="Nguyen T.T.M."/>
            <person name="Dewar K."/>
            <person name="Conant G."/>
            <person name="Drula E."/>
            <person name="Henrissat B."/>
            <person name="Hansel C."/>
            <person name="Singer S."/>
            <person name="Hutchinson M.I."/>
            <person name="de Vries R.P."/>
            <person name="Natvig D.O."/>
            <person name="Powell A.J."/>
            <person name="Tsang A."/>
            <person name="Grigoriev I.V."/>
        </authorList>
    </citation>
    <scope>NUCLEOTIDE SEQUENCE [LARGE SCALE GENOMIC DNA]</scope>
    <source>
        <strain evidence="1 2">ATCC 24622</strain>
    </source>
</reference>
<proteinExistence type="predicted"/>